<name>A0A8T2XN23_POPDE</name>
<dbReference type="EMBL" id="JACEGQ020000010">
    <property type="protein sequence ID" value="KAH8494945.1"/>
    <property type="molecule type" value="Genomic_DNA"/>
</dbReference>
<proteinExistence type="predicted"/>
<organism evidence="1 2">
    <name type="scientific">Populus deltoides</name>
    <name type="common">Eastern poplar</name>
    <name type="synonym">Eastern cottonwood</name>
    <dbReference type="NCBI Taxonomy" id="3696"/>
    <lineage>
        <taxon>Eukaryota</taxon>
        <taxon>Viridiplantae</taxon>
        <taxon>Streptophyta</taxon>
        <taxon>Embryophyta</taxon>
        <taxon>Tracheophyta</taxon>
        <taxon>Spermatophyta</taxon>
        <taxon>Magnoliopsida</taxon>
        <taxon>eudicotyledons</taxon>
        <taxon>Gunneridae</taxon>
        <taxon>Pentapetalae</taxon>
        <taxon>rosids</taxon>
        <taxon>fabids</taxon>
        <taxon>Malpighiales</taxon>
        <taxon>Salicaceae</taxon>
        <taxon>Saliceae</taxon>
        <taxon>Populus</taxon>
    </lineage>
</organism>
<accession>A0A8T2XN23</accession>
<evidence type="ECO:0000313" key="1">
    <source>
        <dbReference type="EMBL" id="KAH8494945.1"/>
    </source>
</evidence>
<keyword evidence="2" id="KW-1185">Reference proteome</keyword>
<protein>
    <submittedName>
        <fullName evidence="1">Uncharacterized protein</fullName>
    </submittedName>
</protein>
<reference evidence="1" key="1">
    <citation type="journal article" date="2021" name="J. Hered.">
        <title>Genome Assembly of Salicaceae Populus deltoides (Eastern Cottonwood) I-69 Based on Nanopore Sequencing and Hi-C Technologies.</title>
        <authorList>
            <person name="Bai S."/>
            <person name="Wu H."/>
            <person name="Zhang J."/>
            <person name="Pan Z."/>
            <person name="Zhao W."/>
            <person name="Li Z."/>
            <person name="Tong C."/>
        </authorList>
    </citation>
    <scope>NUCLEOTIDE SEQUENCE</scope>
    <source>
        <tissue evidence="1">Leaf</tissue>
    </source>
</reference>
<feature type="non-terminal residue" evidence="1">
    <location>
        <position position="57"/>
    </location>
</feature>
<dbReference type="AlphaFoldDB" id="A0A8T2XN23"/>
<comment type="caution">
    <text evidence="1">The sequence shown here is derived from an EMBL/GenBank/DDBJ whole genome shotgun (WGS) entry which is preliminary data.</text>
</comment>
<dbReference type="Proteomes" id="UP000807159">
    <property type="component" value="Chromosome 10"/>
</dbReference>
<gene>
    <name evidence="1" type="ORF">H0E87_018211</name>
</gene>
<evidence type="ECO:0000313" key="2">
    <source>
        <dbReference type="Proteomes" id="UP000807159"/>
    </source>
</evidence>
<sequence length="57" mass="6188">MTIFSIDQSLCKNGTRLVGAFCCHGLLSLLEEDVDQLPSTADVTVHHQNGSNKACLR</sequence>